<accession>A0A814PD00</accession>
<comment type="caution">
    <text evidence="3">The sequence shown here is derived from an EMBL/GenBank/DDBJ whole genome shotgun (WGS) entry which is preliminary data.</text>
</comment>
<dbReference type="Proteomes" id="UP000663832">
    <property type="component" value="Unassembled WGS sequence"/>
</dbReference>
<dbReference type="Proteomes" id="UP000663877">
    <property type="component" value="Unassembled WGS sequence"/>
</dbReference>
<evidence type="ECO:0000313" key="3">
    <source>
        <dbReference type="EMBL" id="CAF1106219.1"/>
    </source>
</evidence>
<name>A0A814PD00_9BILA</name>
<evidence type="ECO:0000313" key="2">
    <source>
        <dbReference type="EMBL" id="CAF1102300.1"/>
    </source>
</evidence>
<reference evidence="3" key="1">
    <citation type="submission" date="2021-02" db="EMBL/GenBank/DDBJ databases">
        <authorList>
            <person name="Nowell W R."/>
        </authorList>
    </citation>
    <scope>NUCLEOTIDE SEQUENCE</scope>
</reference>
<evidence type="ECO:0000313" key="1">
    <source>
        <dbReference type="EMBL" id="CAF1031231.1"/>
    </source>
</evidence>
<evidence type="ECO:0000313" key="4">
    <source>
        <dbReference type="Proteomes" id="UP000663832"/>
    </source>
</evidence>
<dbReference type="AlphaFoldDB" id="A0A814PD00"/>
<evidence type="ECO:0008006" key="5">
    <source>
        <dbReference type="Google" id="ProtNLM"/>
    </source>
</evidence>
<dbReference type="EMBL" id="CAJNOI010000085">
    <property type="protein sequence ID" value="CAF1031231.1"/>
    <property type="molecule type" value="Genomic_DNA"/>
</dbReference>
<sequence length="188" mass="22707">MWLVETVQNMARNLFERGYKYILFCEIDEMVVPDPMKYPLGLMDYIKKAKEKVIRVNPYRIVHNNTLEPKLNLNKPIMPQRRYWVKDNGYDKPLLIRKKIHWKVGFHACQEDSIQDQDLVMIHLQRMDHDFYMERAAWKSKQNFKMEDLQRSWGTQHVLHGEKAEEWFFSVSEIVSEIPVRFRSASLF</sequence>
<dbReference type="EMBL" id="CAJNOM010000127">
    <property type="protein sequence ID" value="CAF1102300.1"/>
    <property type="molecule type" value="Genomic_DNA"/>
</dbReference>
<protein>
    <recommendedName>
        <fullName evidence="5">Glycosyltransferase family 92 protein</fullName>
    </recommendedName>
</protein>
<dbReference type="OrthoDB" id="10123398at2759"/>
<gene>
    <name evidence="1" type="ORF">BJG266_LOCUS17545</name>
    <name evidence="2" type="ORF">QVE165_LOCUS20367</name>
    <name evidence="3" type="ORF">QVE165_LOCUS20580</name>
</gene>
<dbReference type="EMBL" id="CAJNOM010000129">
    <property type="protein sequence ID" value="CAF1106219.1"/>
    <property type="molecule type" value="Genomic_DNA"/>
</dbReference>
<proteinExistence type="predicted"/>
<organism evidence="3 4">
    <name type="scientific">Adineta steineri</name>
    <dbReference type="NCBI Taxonomy" id="433720"/>
    <lineage>
        <taxon>Eukaryota</taxon>
        <taxon>Metazoa</taxon>
        <taxon>Spiralia</taxon>
        <taxon>Gnathifera</taxon>
        <taxon>Rotifera</taxon>
        <taxon>Eurotatoria</taxon>
        <taxon>Bdelloidea</taxon>
        <taxon>Adinetida</taxon>
        <taxon>Adinetidae</taxon>
        <taxon>Adineta</taxon>
    </lineage>
</organism>
<keyword evidence="4" id="KW-1185">Reference proteome</keyword>